<sequence>MSFLTLFTADAAAAHGHEFSPSSLVSRYWKETSADPMNRLSGYSSPVSTVPEEAISTTPAAPPQKKPPRTKTSFYLAQPPPGSHARHRQCTRAERSLILQLQKVSSNSSRALPTLDVLPSFVLGSKLKRVGQLLHGAGQQDLVFVTSERYEGSKGQGEDSEDDEDLSSRRVVASVSHAYRRVAGEEGKGTRTTMIRFADGLVWEASPLASGGYEFVAHEPNGVMRVAKWLPNSRRKSHQSVHQRINPEPEERRYQFSILDNVTRKRPILAWMRPHSIDVLDRHPANNINSPCNSPANTPPASLMDVDISCDDGPQYCEISEQLRELIVVTGTWVAIREGFTSGVARPTADETTLPTSPTVA</sequence>
<dbReference type="EMBL" id="VXIS01000048">
    <property type="protein sequence ID" value="KAA8910245.1"/>
    <property type="molecule type" value="Genomic_DNA"/>
</dbReference>
<keyword evidence="3" id="KW-1185">Reference proteome</keyword>
<comment type="caution">
    <text evidence="2">The sequence shown here is derived from an EMBL/GenBank/DDBJ whole genome shotgun (WGS) entry which is preliminary data.</text>
</comment>
<name>A0A5J5F235_9PEZI</name>
<reference evidence="2 3" key="1">
    <citation type="submission" date="2019-09" db="EMBL/GenBank/DDBJ databases">
        <title>Draft genome of the ectomycorrhizal ascomycete Sphaerosporella brunnea.</title>
        <authorList>
            <consortium name="DOE Joint Genome Institute"/>
            <person name="Benucci G.M."/>
            <person name="Marozzi G."/>
            <person name="Antonielli L."/>
            <person name="Sanchez S."/>
            <person name="Marco P."/>
            <person name="Wang X."/>
            <person name="Falini L.B."/>
            <person name="Barry K."/>
            <person name="Haridas S."/>
            <person name="Lipzen A."/>
            <person name="Labutti K."/>
            <person name="Grigoriev I.V."/>
            <person name="Murat C."/>
            <person name="Martin F."/>
            <person name="Albertini E."/>
            <person name="Donnini D."/>
            <person name="Bonito G."/>
        </authorList>
    </citation>
    <scope>NUCLEOTIDE SEQUENCE [LARGE SCALE GENOMIC DNA]</scope>
    <source>
        <strain evidence="2 3">Sb_GMNB300</strain>
    </source>
</reference>
<evidence type="ECO:0000256" key="1">
    <source>
        <dbReference type="SAM" id="MobiDB-lite"/>
    </source>
</evidence>
<gene>
    <name evidence="2" type="ORF">FN846DRAFT_753438</name>
</gene>
<feature type="non-terminal residue" evidence="2">
    <location>
        <position position="361"/>
    </location>
</feature>
<evidence type="ECO:0000313" key="3">
    <source>
        <dbReference type="Proteomes" id="UP000326924"/>
    </source>
</evidence>
<feature type="region of interest" description="Disordered" evidence="1">
    <location>
        <begin position="40"/>
        <end position="72"/>
    </location>
</feature>
<feature type="region of interest" description="Disordered" evidence="1">
    <location>
        <begin position="149"/>
        <end position="168"/>
    </location>
</feature>
<dbReference type="InParanoid" id="A0A5J5F235"/>
<organism evidence="2 3">
    <name type="scientific">Sphaerosporella brunnea</name>
    <dbReference type="NCBI Taxonomy" id="1250544"/>
    <lineage>
        <taxon>Eukaryota</taxon>
        <taxon>Fungi</taxon>
        <taxon>Dikarya</taxon>
        <taxon>Ascomycota</taxon>
        <taxon>Pezizomycotina</taxon>
        <taxon>Pezizomycetes</taxon>
        <taxon>Pezizales</taxon>
        <taxon>Pyronemataceae</taxon>
        <taxon>Sphaerosporella</taxon>
    </lineage>
</organism>
<dbReference type="Proteomes" id="UP000326924">
    <property type="component" value="Unassembled WGS sequence"/>
</dbReference>
<dbReference type="AlphaFoldDB" id="A0A5J5F235"/>
<dbReference type="OrthoDB" id="5404323at2759"/>
<evidence type="ECO:0000313" key="2">
    <source>
        <dbReference type="EMBL" id="KAA8910245.1"/>
    </source>
</evidence>
<accession>A0A5J5F235</accession>
<proteinExistence type="predicted"/>
<protein>
    <submittedName>
        <fullName evidence="2">Uncharacterized protein</fullName>
    </submittedName>
</protein>